<evidence type="ECO:0000256" key="3">
    <source>
        <dbReference type="ARBA" id="ARBA00022670"/>
    </source>
</evidence>
<name>A0AA41G076_9EURY</name>
<dbReference type="RefSeq" id="WP_162413041.1">
    <property type="nucleotide sequence ID" value="NZ_JAHQXE010000002.1"/>
</dbReference>
<evidence type="ECO:0000256" key="6">
    <source>
        <dbReference type="ARBA" id="ARBA00022989"/>
    </source>
</evidence>
<comment type="subcellular location">
    <subcellularLocation>
        <location evidence="1">Cell membrane</location>
        <topology evidence="1">Multi-pass membrane protein</topology>
    </subcellularLocation>
</comment>
<gene>
    <name evidence="11" type="primary">artA</name>
    <name evidence="11" type="ORF">KTS37_08620</name>
</gene>
<feature type="transmembrane region" description="Helical" evidence="10">
    <location>
        <begin position="218"/>
        <end position="240"/>
    </location>
</feature>
<feature type="site" description="Transition state stabilizer" evidence="9">
    <location>
        <position position="271"/>
    </location>
</feature>
<keyword evidence="6 10" id="KW-1133">Transmembrane helix</keyword>
<dbReference type="NCBIfam" id="TIGR04125">
    <property type="entry name" value="exosort_PGF_TRM"/>
    <property type="match status" value="1"/>
</dbReference>
<feature type="active site" description="Acyl-thioester intermediate" evidence="8">
    <location>
        <position position="191"/>
    </location>
</feature>
<reference evidence="11" key="1">
    <citation type="submission" date="2021-06" db="EMBL/GenBank/DDBJ databases">
        <title>New haloarchaea isolates fom saline soil.</title>
        <authorList>
            <person name="Duran-Viseras A."/>
            <person name="Sanchez-Porro C.S."/>
            <person name="Ventosa A."/>
        </authorList>
    </citation>
    <scope>NUCLEOTIDE SEQUENCE</scope>
    <source>
        <strain evidence="11">JCM 18369</strain>
    </source>
</reference>
<dbReference type="PIRSF" id="PIRSF025737">
    <property type="entry name" value="Cyco1"/>
    <property type="match status" value="1"/>
</dbReference>
<dbReference type="Proteomes" id="UP001166304">
    <property type="component" value="Unassembled WGS sequence"/>
</dbReference>
<dbReference type="NCBIfam" id="TIGR04178">
    <property type="entry name" value="exo_archaeo"/>
    <property type="match status" value="1"/>
</dbReference>
<dbReference type="GO" id="GO:0006508">
    <property type="term" value="P:proteolysis"/>
    <property type="evidence" value="ECO:0007669"/>
    <property type="project" value="UniProtKB-KW"/>
</dbReference>
<dbReference type="InterPro" id="IPR014522">
    <property type="entry name" value="ArtA"/>
</dbReference>
<comment type="caution">
    <text evidence="11">The sequence shown here is derived from an EMBL/GenBank/DDBJ whole genome shotgun (WGS) entry which is preliminary data.</text>
</comment>
<evidence type="ECO:0000313" key="12">
    <source>
        <dbReference type="Proteomes" id="UP001166304"/>
    </source>
</evidence>
<evidence type="ECO:0000256" key="2">
    <source>
        <dbReference type="ARBA" id="ARBA00022475"/>
    </source>
</evidence>
<feature type="transmembrane region" description="Helical" evidence="10">
    <location>
        <begin position="110"/>
        <end position="127"/>
    </location>
</feature>
<keyword evidence="4 10" id="KW-0812">Transmembrane</keyword>
<evidence type="ECO:0000256" key="4">
    <source>
        <dbReference type="ARBA" id="ARBA00022692"/>
    </source>
</evidence>
<keyword evidence="12" id="KW-1185">Reference proteome</keyword>
<evidence type="ECO:0000313" key="11">
    <source>
        <dbReference type="EMBL" id="MBV0901851.1"/>
    </source>
</evidence>
<dbReference type="InterPro" id="IPR019127">
    <property type="entry name" value="Exosortase"/>
</dbReference>
<organism evidence="11 12">
    <name type="scientific">Haloarcula salina</name>
    <dbReference type="NCBI Taxonomy" id="1429914"/>
    <lineage>
        <taxon>Archaea</taxon>
        <taxon>Methanobacteriati</taxon>
        <taxon>Methanobacteriota</taxon>
        <taxon>Stenosarchaea group</taxon>
        <taxon>Halobacteria</taxon>
        <taxon>Halobacteriales</taxon>
        <taxon>Haloarculaceae</taxon>
        <taxon>Haloarcula</taxon>
    </lineage>
</organism>
<feature type="active site" description="Proton donor" evidence="8">
    <location>
        <position position="232"/>
    </location>
</feature>
<evidence type="ECO:0000256" key="8">
    <source>
        <dbReference type="PIRSR" id="PIRSR025737-1"/>
    </source>
</evidence>
<dbReference type="GO" id="GO:0008233">
    <property type="term" value="F:peptidase activity"/>
    <property type="evidence" value="ECO:0007669"/>
    <property type="project" value="UniProtKB-KW"/>
</dbReference>
<evidence type="ECO:0000256" key="7">
    <source>
        <dbReference type="ARBA" id="ARBA00023136"/>
    </source>
</evidence>
<proteinExistence type="predicted"/>
<evidence type="ECO:0000256" key="10">
    <source>
        <dbReference type="SAM" id="Phobius"/>
    </source>
</evidence>
<dbReference type="AlphaFoldDB" id="A0AA41G076"/>
<dbReference type="Pfam" id="PF09721">
    <property type="entry name" value="Exosortase_EpsH"/>
    <property type="match status" value="1"/>
</dbReference>
<feature type="transmembrane region" description="Helical" evidence="10">
    <location>
        <begin position="80"/>
        <end position="98"/>
    </location>
</feature>
<feature type="transmembrane region" description="Helical" evidence="10">
    <location>
        <begin position="183"/>
        <end position="206"/>
    </location>
</feature>
<protein>
    <submittedName>
        <fullName evidence="11">Archaeosortase A</fullName>
        <ecNumber evidence="11">3.4.22.-</ecNumber>
    </submittedName>
</protein>
<dbReference type="GO" id="GO:0005886">
    <property type="term" value="C:plasma membrane"/>
    <property type="evidence" value="ECO:0007669"/>
    <property type="project" value="UniProtKB-SubCell"/>
</dbReference>
<dbReference type="EC" id="3.4.22.-" evidence="11"/>
<accession>A0AA41G076</accession>
<evidence type="ECO:0000256" key="9">
    <source>
        <dbReference type="PIRSR" id="PIRSR025737-2"/>
    </source>
</evidence>
<evidence type="ECO:0000256" key="1">
    <source>
        <dbReference type="ARBA" id="ARBA00004651"/>
    </source>
</evidence>
<feature type="transmembrane region" description="Helical" evidence="10">
    <location>
        <begin position="272"/>
        <end position="290"/>
    </location>
</feature>
<sequence>MSETVLQAGVDVAGLSFEPVAVSEPLMWLVLAAFLGSSLAALYDDRLARPVATAGWVLFGAYWLVLAPHFILIQKSVIEGLGSVAAVPLSLYAGYLLWHGRESLLVLTRAIGVMGLIYVPFLTIAPLRQAIIESVTDQVAFLMTLVGHDPLVVNGLSHNGIEITGKQYPYENTFWFDGDGRPITYTIILACTGIGSISIFAGGILAVDAPWRRKLRTLAVTVGVIYVLNLFRNVVIGLAFGLQKAQFFEGTIMTLFGISDPRLVSYYIVDRILAQTGSVVVLVALTWVLMRELPELAVIVEDLLYLVTGTEYDLGATFEADETDAGTPTPGDD</sequence>
<keyword evidence="5 11" id="KW-0378">Hydrolase</keyword>
<dbReference type="EMBL" id="JAHQXE010000002">
    <property type="protein sequence ID" value="MBV0901851.1"/>
    <property type="molecule type" value="Genomic_DNA"/>
</dbReference>
<feature type="transmembrane region" description="Helical" evidence="10">
    <location>
        <begin position="26"/>
        <end position="43"/>
    </location>
</feature>
<dbReference type="InterPro" id="IPR026392">
    <property type="entry name" value="Exo/Archaeosortase_dom"/>
</dbReference>
<keyword evidence="7 10" id="KW-0472">Membrane</keyword>
<keyword evidence="3" id="KW-0645">Protease</keyword>
<keyword evidence="2" id="KW-1003">Cell membrane</keyword>
<evidence type="ECO:0000256" key="5">
    <source>
        <dbReference type="ARBA" id="ARBA00022801"/>
    </source>
</evidence>
<feature type="transmembrane region" description="Helical" evidence="10">
    <location>
        <begin position="55"/>
        <end position="74"/>
    </location>
</feature>